<keyword evidence="4" id="KW-1185">Reference proteome</keyword>
<evidence type="ECO:0000313" key="4">
    <source>
        <dbReference type="Proteomes" id="UP000076925"/>
    </source>
</evidence>
<keyword evidence="2" id="KW-0472">Membrane</keyword>
<dbReference type="AlphaFoldDB" id="A0A139WQL0"/>
<evidence type="ECO:0000313" key="3">
    <source>
        <dbReference type="EMBL" id="KYC34719.1"/>
    </source>
</evidence>
<feature type="compositionally biased region" description="Basic and acidic residues" evidence="1">
    <location>
        <begin position="1"/>
        <end position="15"/>
    </location>
</feature>
<accession>A0A139WQL0</accession>
<protein>
    <recommendedName>
        <fullName evidence="5">Bacterial conjugation TrbI-like protein</fullName>
    </recommendedName>
</protein>
<feature type="compositionally biased region" description="Pro residues" evidence="1">
    <location>
        <begin position="162"/>
        <end position="171"/>
    </location>
</feature>
<keyword evidence="2" id="KW-0812">Transmembrane</keyword>
<dbReference type="STRING" id="128403.WA1_49195"/>
<dbReference type="InterPro" id="IPR005498">
    <property type="entry name" value="T4SS_VirB10/TraB/TrbI"/>
</dbReference>
<feature type="region of interest" description="Disordered" evidence="1">
    <location>
        <begin position="278"/>
        <end position="328"/>
    </location>
</feature>
<evidence type="ECO:0008006" key="5">
    <source>
        <dbReference type="Google" id="ProtNLM"/>
    </source>
</evidence>
<dbReference type="Pfam" id="PF03743">
    <property type="entry name" value="TrbI"/>
    <property type="match status" value="1"/>
</dbReference>
<sequence>MSELRLEDESEEKNNKVNSLLKIDDNDEEELEGENNSDGEGDDNEITEVEEDPVTVQTKHSIIDSPFSRLGVVGGAFGAGFLMVFLMLNGVFNNQSTVKKDSIKTADSQEEKSVFQEEKDGNVYAKLALAKQQEELEKINKLKSEKPEKPKQEAVTQTPKPAATPTPPTPAAPRQVARYSEPPPPVRRRTRTTIVAAEPPAPVRQVRTTPRIVRPSPLVASQIPRQQTLPPSPQIRQQPVVASEPLKDPIAEIERLRGMGSVGRVEYASATFANSTSIISRRTTEGDGDNQESTPRIRLRTRTSPNVSPSVSPSIPTDDGNNGIEELKPKWDVPQTAVAVSNKQGSSTSADQNNVFYVSSVVESTPPLPQVYPDPASPPSAQETSVTYDYLPEEAQIIEGKQPQYLVVGSFVKATLVTPLVWSQEIRSTAQNSNKPQTRFVARLEEPLLSNTGEIGIQAGTLVAVEMVYVDGASRAFAEVTAIMKDQTEYPVPNGAITVAGLGGNPLIAKKFHDKGGEIARYDMTVGVMGGLAKVGEIINQPDIEDEIEDERSDGTIRRRTRRNNSKRSWQGAFLEGAFGELTEVVGKRAERSTNEILSRANIWIVPKDTPIVLKVDRSLKLP</sequence>
<name>A0A139WQL0_9CYAN</name>
<feature type="region of interest" description="Disordered" evidence="1">
    <location>
        <begin position="1"/>
        <end position="50"/>
    </location>
</feature>
<comment type="caution">
    <text evidence="3">The sequence shown here is derived from an EMBL/GenBank/DDBJ whole genome shotgun (WGS) entry which is preliminary data.</text>
</comment>
<feature type="compositionally biased region" description="Acidic residues" evidence="1">
    <location>
        <begin position="25"/>
        <end position="50"/>
    </location>
</feature>
<evidence type="ECO:0000256" key="1">
    <source>
        <dbReference type="SAM" id="MobiDB-lite"/>
    </source>
</evidence>
<proteinExistence type="predicted"/>
<dbReference type="EMBL" id="ANNX02000064">
    <property type="protein sequence ID" value="KYC34719.1"/>
    <property type="molecule type" value="Genomic_DNA"/>
</dbReference>
<organism evidence="3 4">
    <name type="scientific">Scytonema hofmannii PCC 7110</name>
    <dbReference type="NCBI Taxonomy" id="128403"/>
    <lineage>
        <taxon>Bacteria</taxon>
        <taxon>Bacillati</taxon>
        <taxon>Cyanobacteriota</taxon>
        <taxon>Cyanophyceae</taxon>
        <taxon>Nostocales</taxon>
        <taxon>Scytonemataceae</taxon>
        <taxon>Scytonema</taxon>
    </lineage>
</organism>
<reference evidence="3 4" key="1">
    <citation type="journal article" date="2013" name="Genome Biol. Evol.">
        <title>Genomes of Stigonematalean cyanobacteria (subsection V) and the evolution of oxygenic photosynthesis from prokaryotes to plastids.</title>
        <authorList>
            <person name="Dagan T."/>
            <person name="Roettger M."/>
            <person name="Stucken K."/>
            <person name="Landan G."/>
            <person name="Koch R."/>
            <person name="Major P."/>
            <person name="Gould S.B."/>
            <person name="Goremykin V.V."/>
            <person name="Rippka R."/>
            <person name="Tandeau de Marsac N."/>
            <person name="Gugger M."/>
            <person name="Lockhart P.J."/>
            <person name="Allen J.F."/>
            <person name="Brune I."/>
            <person name="Maus I."/>
            <person name="Puhler A."/>
            <person name="Martin W.F."/>
        </authorList>
    </citation>
    <scope>NUCLEOTIDE SEQUENCE [LARGE SCALE GENOMIC DNA]</scope>
    <source>
        <strain evidence="3 4">PCC 7110</strain>
    </source>
</reference>
<dbReference type="RefSeq" id="WP_017741170.1">
    <property type="nucleotide sequence ID" value="NZ_KQ976355.1"/>
</dbReference>
<gene>
    <name evidence="3" type="ORF">WA1_49195</name>
</gene>
<feature type="compositionally biased region" description="Low complexity" evidence="1">
    <location>
        <begin position="304"/>
        <end position="316"/>
    </location>
</feature>
<dbReference type="Proteomes" id="UP000076925">
    <property type="component" value="Unassembled WGS sequence"/>
</dbReference>
<feature type="region of interest" description="Disordered" evidence="1">
    <location>
        <begin position="141"/>
        <end position="190"/>
    </location>
</feature>
<feature type="compositionally biased region" description="Basic and acidic residues" evidence="1">
    <location>
        <begin position="141"/>
        <end position="152"/>
    </location>
</feature>
<evidence type="ECO:0000256" key="2">
    <source>
        <dbReference type="SAM" id="Phobius"/>
    </source>
</evidence>
<feature type="transmembrane region" description="Helical" evidence="2">
    <location>
        <begin position="70"/>
        <end position="92"/>
    </location>
</feature>
<keyword evidence="2" id="KW-1133">Transmembrane helix</keyword>
<dbReference type="OrthoDB" id="475562at2"/>